<evidence type="ECO:0000256" key="1">
    <source>
        <dbReference type="SAM" id="MobiDB-lite"/>
    </source>
</evidence>
<organism evidence="3 4">
    <name type="scientific">Tetrapyrgos nigripes</name>
    <dbReference type="NCBI Taxonomy" id="182062"/>
    <lineage>
        <taxon>Eukaryota</taxon>
        <taxon>Fungi</taxon>
        <taxon>Dikarya</taxon>
        <taxon>Basidiomycota</taxon>
        <taxon>Agaricomycotina</taxon>
        <taxon>Agaricomycetes</taxon>
        <taxon>Agaricomycetidae</taxon>
        <taxon>Agaricales</taxon>
        <taxon>Marasmiineae</taxon>
        <taxon>Marasmiaceae</taxon>
        <taxon>Tetrapyrgos</taxon>
    </lineage>
</organism>
<feature type="transmembrane region" description="Helical" evidence="2">
    <location>
        <begin position="62"/>
        <end position="84"/>
    </location>
</feature>
<proteinExistence type="predicted"/>
<evidence type="ECO:0000256" key="2">
    <source>
        <dbReference type="SAM" id="Phobius"/>
    </source>
</evidence>
<gene>
    <name evidence="3" type="ORF">D9758_017154</name>
</gene>
<keyword evidence="2" id="KW-0812">Transmembrane</keyword>
<accession>A0A8H5BT81</accession>
<evidence type="ECO:0000313" key="4">
    <source>
        <dbReference type="Proteomes" id="UP000559256"/>
    </source>
</evidence>
<name>A0A8H5BT81_9AGAR</name>
<keyword evidence="2" id="KW-0472">Membrane</keyword>
<feature type="region of interest" description="Disordered" evidence="1">
    <location>
        <begin position="26"/>
        <end position="56"/>
    </location>
</feature>
<feature type="region of interest" description="Disordered" evidence="1">
    <location>
        <begin position="113"/>
        <end position="187"/>
    </location>
</feature>
<dbReference type="Proteomes" id="UP000559256">
    <property type="component" value="Unassembled WGS sequence"/>
</dbReference>
<keyword evidence="4" id="KW-1185">Reference proteome</keyword>
<comment type="caution">
    <text evidence="3">The sequence shown here is derived from an EMBL/GenBank/DDBJ whole genome shotgun (WGS) entry which is preliminary data.</text>
</comment>
<feature type="compositionally biased region" description="Low complexity" evidence="1">
    <location>
        <begin position="170"/>
        <end position="179"/>
    </location>
</feature>
<evidence type="ECO:0000313" key="3">
    <source>
        <dbReference type="EMBL" id="KAF5329135.1"/>
    </source>
</evidence>
<protein>
    <submittedName>
        <fullName evidence="3">Uncharacterized protein</fullName>
    </submittedName>
</protein>
<dbReference type="EMBL" id="JAACJM010000345">
    <property type="protein sequence ID" value="KAF5329135.1"/>
    <property type="molecule type" value="Genomic_DNA"/>
</dbReference>
<sequence>MLKLGVEVWYYWTGWYEDGLSANTTDQNSSPLAESASSPDPVATDVPLTSTSSNSGISSRTLAAAITTPLAILSLCGVCLFWFWRRRIQNKRLKRSSHLILDPPEPNFGDMREANTISGSGPGQYRKWNGNGTRPGGLSDFVVEPFGSSPDLSWGKRSLPQPQPQPQPQPTQFSPSLFPDADTHLPTTMTSLEVASSAGAPPSYRTRQ</sequence>
<reference evidence="3 4" key="1">
    <citation type="journal article" date="2020" name="ISME J.">
        <title>Uncovering the hidden diversity of litter-decomposition mechanisms in mushroom-forming fungi.</title>
        <authorList>
            <person name="Floudas D."/>
            <person name="Bentzer J."/>
            <person name="Ahren D."/>
            <person name="Johansson T."/>
            <person name="Persson P."/>
            <person name="Tunlid A."/>
        </authorList>
    </citation>
    <scope>NUCLEOTIDE SEQUENCE [LARGE SCALE GENOMIC DNA]</scope>
    <source>
        <strain evidence="3 4">CBS 291.85</strain>
    </source>
</reference>
<feature type="compositionally biased region" description="Polar residues" evidence="1">
    <location>
        <begin position="26"/>
        <end position="38"/>
    </location>
</feature>
<dbReference type="AlphaFoldDB" id="A0A8H5BT81"/>
<keyword evidence="2" id="KW-1133">Transmembrane helix</keyword>